<sequence>MNDEMLKLPPPRKLWVRALLMILLAAAFQLAASVLLFVAVLQLILAATSASNARLQELGRSLGRYLAQIAEFESFGSEALPFPFSAWPPGNSRISL</sequence>
<evidence type="ECO:0000313" key="1">
    <source>
        <dbReference type="EMBL" id="XBP72059.1"/>
    </source>
</evidence>
<organism evidence="1">
    <name type="scientific">Polaromonas hydrogenivorans</name>
    <dbReference type="NCBI Taxonomy" id="335476"/>
    <lineage>
        <taxon>Bacteria</taxon>
        <taxon>Pseudomonadati</taxon>
        <taxon>Pseudomonadota</taxon>
        <taxon>Betaproteobacteria</taxon>
        <taxon>Burkholderiales</taxon>
        <taxon>Comamonadaceae</taxon>
        <taxon>Polaromonas</taxon>
    </lineage>
</organism>
<reference evidence="1" key="1">
    <citation type="submission" date="2024-05" db="EMBL/GenBank/DDBJ databases">
        <authorList>
            <person name="Bunk B."/>
            <person name="Swiderski J."/>
            <person name="Sproer C."/>
            <person name="Thiel V."/>
        </authorList>
    </citation>
    <scope>NUCLEOTIDE SEQUENCE</scope>
    <source>
        <strain evidence="1">DSM 17735</strain>
    </source>
</reference>
<dbReference type="RefSeq" id="WP_349281389.1">
    <property type="nucleotide sequence ID" value="NZ_CBCSCU010000002.1"/>
</dbReference>
<dbReference type="AlphaFoldDB" id="A0AAU7LWK8"/>
<accession>A0AAU7LWK8</accession>
<name>A0AAU7LWK8_9BURK</name>
<dbReference type="InterPro" id="IPR025498">
    <property type="entry name" value="DUF4389"/>
</dbReference>
<gene>
    <name evidence="1" type="ORF">ABLV49_09770</name>
</gene>
<protein>
    <submittedName>
        <fullName evidence="1">DUF4389 domain-containing protein</fullName>
    </submittedName>
</protein>
<dbReference type="EMBL" id="CP157675">
    <property type="protein sequence ID" value="XBP72059.1"/>
    <property type="molecule type" value="Genomic_DNA"/>
</dbReference>
<dbReference type="Pfam" id="PF14333">
    <property type="entry name" value="DUF4389"/>
    <property type="match status" value="1"/>
</dbReference>
<proteinExistence type="predicted"/>